<dbReference type="SUPFAM" id="SSF51045">
    <property type="entry name" value="WW domain"/>
    <property type="match status" value="1"/>
</dbReference>
<feature type="domain" description="FF" evidence="4">
    <location>
        <begin position="375"/>
        <end position="433"/>
    </location>
</feature>
<proteinExistence type="predicted"/>
<keyword evidence="6" id="KW-1185">Reference proteome</keyword>
<name>A0AAD5YGD7_9APHY</name>
<dbReference type="GO" id="GO:0070063">
    <property type="term" value="F:RNA polymerase binding"/>
    <property type="evidence" value="ECO:0007669"/>
    <property type="project" value="InterPro"/>
</dbReference>
<dbReference type="SMART" id="SM00441">
    <property type="entry name" value="FF"/>
    <property type="match status" value="3"/>
</dbReference>
<dbReference type="SUPFAM" id="SSF81698">
    <property type="entry name" value="FF domain"/>
    <property type="match status" value="3"/>
</dbReference>
<evidence type="ECO:0000256" key="2">
    <source>
        <dbReference type="SAM" id="Coils"/>
    </source>
</evidence>
<evidence type="ECO:0000313" key="5">
    <source>
        <dbReference type="EMBL" id="KAJ3488702.1"/>
    </source>
</evidence>
<feature type="region of interest" description="Disordered" evidence="3">
    <location>
        <begin position="433"/>
        <end position="466"/>
    </location>
</feature>
<keyword evidence="2" id="KW-0175">Coiled coil</keyword>
<feature type="region of interest" description="Disordered" evidence="3">
    <location>
        <begin position="158"/>
        <end position="239"/>
    </location>
</feature>
<feature type="coiled-coil region" evidence="2">
    <location>
        <begin position="108"/>
        <end position="138"/>
    </location>
</feature>
<dbReference type="SMART" id="SM00456">
    <property type="entry name" value="WW"/>
    <property type="match status" value="2"/>
</dbReference>
<dbReference type="Proteomes" id="UP001212997">
    <property type="component" value="Unassembled WGS sequence"/>
</dbReference>
<organism evidence="5 6">
    <name type="scientific">Meripilus lineatus</name>
    <dbReference type="NCBI Taxonomy" id="2056292"/>
    <lineage>
        <taxon>Eukaryota</taxon>
        <taxon>Fungi</taxon>
        <taxon>Dikarya</taxon>
        <taxon>Basidiomycota</taxon>
        <taxon>Agaricomycotina</taxon>
        <taxon>Agaricomycetes</taxon>
        <taxon>Polyporales</taxon>
        <taxon>Meripilaceae</taxon>
        <taxon>Meripilus</taxon>
    </lineage>
</organism>
<dbReference type="EMBL" id="JANAWD010000061">
    <property type="protein sequence ID" value="KAJ3488702.1"/>
    <property type="molecule type" value="Genomic_DNA"/>
</dbReference>
<dbReference type="Gene3D" id="2.20.70.10">
    <property type="match status" value="2"/>
</dbReference>
<keyword evidence="1" id="KW-0677">Repeat</keyword>
<feature type="domain" description="FF" evidence="4">
    <location>
        <begin position="244"/>
        <end position="298"/>
    </location>
</feature>
<dbReference type="InterPro" id="IPR036517">
    <property type="entry name" value="FF_domain_sf"/>
</dbReference>
<dbReference type="PANTHER" id="PTHR15377:SF3">
    <property type="entry name" value="WW DOMAIN-CONTAINING PROTEIN"/>
    <property type="match status" value="1"/>
</dbReference>
<feature type="compositionally biased region" description="Basic and acidic residues" evidence="3">
    <location>
        <begin position="206"/>
        <end position="230"/>
    </location>
</feature>
<dbReference type="GO" id="GO:0005634">
    <property type="term" value="C:nucleus"/>
    <property type="evidence" value="ECO:0007669"/>
    <property type="project" value="TreeGrafter"/>
</dbReference>
<feature type="compositionally biased region" description="Basic and acidic residues" evidence="3">
    <location>
        <begin position="442"/>
        <end position="466"/>
    </location>
</feature>
<evidence type="ECO:0000256" key="1">
    <source>
        <dbReference type="ARBA" id="ARBA00022737"/>
    </source>
</evidence>
<feature type="compositionally biased region" description="Acidic residues" evidence="3">
    <location>
        <begin position="166"/>
        <end position="192"/>
    </location>
</feature>
<evidence type="ECO:0000259" key="4">
    <source>
        <dbReference type="PROSITE" id="PS51676"/>
    </source>
</evidence>
<dbReference type="InterPro" id="IPR002713">
    <property type="entry name" value="FF_domain"/>
</dbReference>
<dbReference type="InterPro" id="IPR001202">
    <property type="entry name" value="WW_dom"/>
</dbReference>
<dbReference type="CDD" id="cd00201">
    <property type="entry name" value="WW"/>
    <property type="match status" value="1"/>
</dbReference>
<dbReference type="AlphaFoldDB" id="A0AAD5YGD7"/>
<dbReference type="InterPro" id="IPR036020">
    <property type="entry name" value="WW_dom_sf"/>
</dbReference>
<protein>
    <recommendedName>
        <fullName evidence="4">FF domain-containing protein</fullName>
    </recommendedName>
</protein>
<dbReference type="GO" id="GO:0003712">
    <property type="term" value="F:transcription coregulator activity"/>
    <property type="evidence" value="ECO:0007669"/>
    <property type="project" value="TreeGrafter"/>
</dbReference>
<dbReference type="InterPro" id="IPR045148">
    <property type="entry name" value="TCRG1-like"/>
</dbReference>
<comment type="caution">
    <text evidence="5">The sequence shown here is derived from an EMBL/GenBank/DDBJ whole genome shotgun (WGS) entry which is preliminary data.</text>
</comment>
<evidence type="ECO:0000313" key="6">
    <source>
        <dbReference type="Proteomes" id="UP001212997"/>
    </source>
</evidence>
<gene>
    <name evidence="5" type="ORF">NLI96_g2655</name>
</gene>
<dbReference type="Gene3D" id="1.10.10.440">
    <property type="entry name" value="FF domain"/>
    <property type="match status" value="4"/>
</dbReference>
<dbReference type="PROSITE" id="PS51676">
    <property type="entry name" value="FF"/>
    <property type="match status" value="2"/>
</dbReference>
<reference evidence="5" key="1">
    <citation type="submission" date="2022-07" db="EMBL/GenBank/DDBJ databases">
        <title>Genome Sequence of Physisporinus lineatus.</title>
        <authorList>
            <person name="Buettner E."/>
        </authorList>
    </citation>
    <scope>NUCLEOTIDE SEQUENCE</scope>
    <source>
        <strain evidence="5">VT162</strain>
    </source>
</reference>
<accession>A0AAD5YGD7</accession>
<dbReference type="Pfam" id="PF01846">
    <property type="entry name" value="FF"/>
    <property type="match status" value="2"/>
</dbReference>
<evidence type="ECO:0000256" key="3">
    <source>
        <dbReference type="SAM" id="MobiDB-lite"/>
    </source>
</evidence>
<sequence length="629" mass="73211">MKCTHIRISGPTGQSYYYNPQTKESTYIRPLPTFLTALPAQAVTNQPKKKEKPLVKTPIPGTEWIRVKTTAGNVFYTHKAKKTSVWTIPDEIKDAVEQLETEEGAKSQLAVEEELRAAEEKARRDEEVMREVERIKAEVSESVGKRKAEEPVPVDEVVISKKARVEDEEEDQDEEEEGDDDDDDDESEEEEWQREAAAQLAAEAEEEKRKQEEAKKRLEEEQAKELEAQKNRPLNMPDRVDLSIDEAKALFKTLLREKNINPLHPWDTSLPLFVSDPRYVLLPSVSARREAFDEYCRDRARELRQSKVQEEKSVLTPKEEYDLLLRDEVKSTRTSWTEWRRQWKKDRRFFGWGKDDRERERRFRDHLKELGEKKRAAAQKAEADFFTLLKESGIAKPGAVWKEVKRKIVDDPRYDAVGSSSLREELFTTFLKAHQHSQQGAPKRDNASPKRAVREREEKVKAERSKLDAQIDRSRMGMNKEEGEREFRSTGTGYSLTREPMTRLLHELSTLEDEFNKWQRQRTQDARRAFDEMMNENSFVEFWGRLGKIGGKGVDEGIKADDIGEDTEELVDMKNLAKTVDLKEMVKVLKGDKRYLMFDHVPEQRERWIRDHLAQLAAPKLSVHVPEGS</sequence>
<dbReference type="PANTHER" id="PTHR15377">
    <property type="entry name" value="TRANSCRIPTION ELONGATION REGULATOR 1"/>
    <property type="match status" value="1"/>
</dbReference>